<dbReference type="Proteomes" id="UP000053237">
    <property type="component" value="Unassembled WGS sequence"/>
</dbReference>
<gene>
    <name evidence="8" type="ORF">BN9_039370</name>
</gene>
<name>A0A024G8R5_9STRA</name>
<dbReference type="EMBL" id="CAIX01000044">
    <property type="protein sequence ID" value="CCI43153.1"/>
    <property type="molecule type" value="Genomic_DNA"/>
</dbReference>
<evidence type="ECO:0000313" key="9">
    <source>
        <dbReference type="Proteomes" id="UP000053237"/>
    </source>
</evidence>
<evidence type="ECO:0000256" key="1">
    <source>
        <dbReference type="ARBA" id="ARBA00010718"/>
    </source>
</evidence>
<dbReference type="EC" id="4.2.1.1" evidence="2"/>
<sequence length="264" mass="30111">MQFVSLILAAALDRIVGHSDHLHWGYSDANLGPTEWSKQFAQCGSSNSLQSPIDIVSNETIPVKTVSPFKYFGKCVMGNVTKLPYSYVVYLRNSSCGVIREGKRYALLQIHPHVPAEHRIDGRQYDAEIHFVHSNSEAKLFVIAVLLEKYDSSERWISRYIKMLETFQGEEKPYEDNMDFFRGITSLLKRKSNLFSYTGGLTTPPCTGGVTFMVLSEPMRVSRKDFARLMHYQESLVLSQDGKNARPLQPLNDRKVYSFIMKLP</sequence>
<keyword evidence="4" id="KW-0862">Zinc</keyword>
<dbReference type="Gene3D" id="3.10.200.10">
    <property type="entry name" value="Alpha carbonic anhydrase"/>
    <property type="match status" value="1"/>
</dbReference>
<comment type="caution">
    <text evidence="8">The sequence shown here is derived from an EMBL/GenBank/DDBJ whole genome shotgun (WGS) entry which is preliminary data.</text>
</comment>
<reference evidence="8 9" key="1">
    <citation type="submission" date="2012-05" db="EMBL/GenBank/DDBJ databases">
        <title>Recombination and specialization in a pathogen metapopulation.</title>
        <authorList>
            <person name="Gardiner A."/>
            <person name="Kemen E."/>
            <person name="Schultz-Larsen T."/>
            <person name="MacLean D."/>
            <person name="Van Oosterhout C."/>
            <person name="Jones J.D.G."/>
        </authorList>
    </citation>
    <scope>NUCLEOTIDE SEQUENCE [LARGE SCALE GENOMIC DNA]</scope>
    <source>
        <strain evidence="8 9">Ac Nc2</strain>
    </source>
</reference>
<keyword evidence="3" id="KW-0479">Metal-binding</keyword>
<dbReference type="Pfam" id="PF00194">
    <property type="entry name" value="Carb_anhydrase"/>
    <property type="match status" value="1"/>
</dbReference>
<dbReference type="OrthoDB" id="429145at2759"/>
<organism evidence="8 9">
    <name type="scientific">Albugo candida</name>
    <dbReference type="NCBI Taxonomy" id="65357"/>
    <lineage>
        <taxon>Eukaryota</taxon>
        <taxon>Sar</taxon>
        <taxon>Stramenopiles</taxon>
        <taxon>Oomycota</taxon>
        <taxon>Peronosporomycetes</taxon>
        <taxon>Albuginales</taxon>
        <taxon>Albuginaceae</taxon>
        <taxon>Albugo</taxon>
    </lineage>
</organism>
<dbReference type="GO" id="GO:0004089">
    <property type="term" value="F:carbonate dehydratase activity"/>
    <property type="evidence" value="ECO:0007669"/>
    <property type="project" value="UniProtKB-EC"/>
</dbReference>
<dbReference type="InterPro" id="IPR023561">
    <property type="entry name" value="Carbonic_anhydrase_a-class"/>
</dbReference>
<dbReference type="CDD" id="cd03124">
    <property type="entry name" value="alpha_CA_prokaryotic_like"/>
    <property type="match status" value="1"/>
</dbReference>
<protein>
    <recommendedName>
        <fullName evidence="2">carbonic anhydrase</fullName>
        <ecNumber evidence="2">4.2.1.1</ecNumber>
    </recommendedName>
</protein>
<comment type="similarity">
    <text evidence="1">Belongs to the alpha-carbonic anhydrase family.</text>
</comment>
<dbReference type="STRING" id="65357.A0A024G8R5"/>
<accession>A0A024G8R5</accession>
<dbReference type="PANTHER" id="PTHR18952">
    <property type="entry name" value="CARBONIC ANHYDRASE"/>
    <property type="match status" value="1"/>
</dbReference>
<evidence type="ECO:0000256" key="4">
    <source>
        <dbReference type="ARBA" id="ARBA00022833"/>
    </source>
</evidence>
<evidence type="ECO:0000256" key="2">
    <source>
        <dbReference type="ARBA" id="ARBA00012925"/>
    </source>
</evidence>
<dbReference type="PROSITE" id="PS51144">
    <property type="entry name" value="ALPHA_CA_2"/>
    <property type="match status" value="1"/>
</dbReference>
<dbReference type="PANTHER" id="PTHR18952:SF265">
    <property type="entry name" value="CARBONIC ANHYDRASE"/>
    <property type="match status" value="1"/>
</dbReference>
<dbReference type="SUPFAM" id="SSF51069">
    <property type="entry name" value="Carbonic anhydrase"/>
    <property type="match status" value="1"/>
</dbReference>
<keyword evidence="5" id="KW-0456">Lyase</keyword>
<dbReference type="AlphaFoldDB" id="A0A024G8R5"/>
<feature type="domain" description="Alpha-carbonic anhydrase" evidence="7">
    <location>
        <begin position="22"/>
        <end position="260"/>
    </location>
</feature>
<keyword evidence="9" id="KW-1185">Reference proteome</keyword>
<dbReference type="SMART" id="SM01057">
    <property type="entry name" value="Carb_anhydrase"/>
    <property type="match status" value="1"/>
</dbReference>
<dbReference type="GO" id="GO:0008270">
    <property type="term" value="F:zinc ion binding"/>
    <property type="evidence" value="ECO:0007669"/>
    <property type="project" value="InterPro"/>
</dbReference>
<evidence type="ECO:0000259" key="7">
    <source>
        <dbReference type="PROSITE" id="PS51144"/>
    </source>
</evidence>
<proteinExistence type="inferred from homology"/>
<dbReference type="InterPro" id="IPR036398">
    <property type="entry name" value="CA_dom_sf"/>
</dbReference>
<dbReference type="InterPro" id="IPR041891">
    <property type="entry name" value="Alpha_CA_prokaryot-like"/>
</dbReference>
<evidence type="ECO:0000256" key="5">
    <source>
        <dbReference type="ARBA" id="ARBA00023239"/>
    </source>
</evidence>
<evidence type="ECO:0000313" key="8">
    <source>
        <dbReference type="EMBL" id="CCI43153.1"/>
    </source>
</evidence>
<comment type="catalytic activity">
    <reaction evidence="6">
        <text>hydrogencarbonate + H(+) = CO2 + H2O</text>
        <dbReference type="Rhea" id="RHEA:10748"/>
        <dbReference type="ChEBI" id="CHEBI:15377"/>
        <dbReference type="ChEBI" id="CHEBI:15378"/>
        <dbReference type="ChEBI" id="CHEBI:16526"/>
        <dbReference type="ChEBI" id="CHEBI:17544"/>
        <dbReference type="EC" id="4.2.1.1"/>
    </reaction>
</comment>
<dbReference type="InParanoid" id="A0A024G8R5"/>
<evidence type="ECO:0000256" key="6">
    <source>
        <dbReference type="ARBA" id="ARBA00048348"/>
    </source>
</evidence>
<evidence type="ECO:0000256" key="3">
    <source>
        <dbReference type="ARBA" id="ARBA00022723"/>
    </source>
</evidence>
<dbReference type="InterPro" id="IPR001148">
    <property type="entry name" value="CA_dom"/>
</dbReference>